<dbReference type="AlphaFoldDB" id="A0AAV9UXN7"/>
<dbReference type="Proteomes" id="UP001373714">
    <property type="component" value="Unassembled WGS sequence"/>
</dbReference>
<evidence type="ECO:0000313" key="2">
    <source>
        <dbReference type="Proteomes" id="UP001373714"/>
    </source>
</evidence>
<accession>A0AAV9UXN7</accession>
<comment type="caution">
    <text evidence="1">The sequence shown here is derived from an EMBL/GenBank/DDBJ whole genome shotgun (WGS) entry which is preliminary data.</text>
</comment>
<evidence type="ECO:0000313" key="1">
    <source>
        <dbReference type="EMBL" id="KAK6352391.1"/>
    </source>
</evidence>
<keyword evidence="2" id="KW-1185">Reference proteome</keyword>
<protein>
    <recommendedName>
        <fullName evidence="3">Fucose-specific lectin</fullName>
    </recommendedName>
</protein>
<gene>
    <name evidence="1" type="ORF">TWF730_009218</name>
</gene>
<evidence type="ECO:0008006" key="3">
    <source>
        <dbReference type="Google" id="ProtNLM"/>
    </source>
</evidence>
<reference evidence="1 2" key="1">
    <citation type="submission" date="2019-10" db="EMBL/GenBank/DDBJ databases">
        <authorList>
            <person name="Palmer J.M."/>
        </authorList>
    </citation>
    <scope>NUCLEOTIDE SEQUENCE [LARGE SCALE GENOMIC DNA]</scope>
    <source>
        <strain evidence="1 2">TWF730</strain>
    </source>
</reference>
<sequence>MEKNQWRDPILIEGLNPPPSKNTSFAALQAPDSTTIRIFYTAMNNTMYDALGTADDGSWTMGQLASDTRYGVLVSPNSGFAATPWVVKNSDRAYVFRIHYIDRTTQSVQELAYDSGGNWIITAIRFPRASHIGKVALAWVRPSNNSYTRNQVLHVFYQDQRANLVHVPGYDGEWDFAGNSETLGTLVEGTYLAANIMQDTAATNNTVRIMWISPANHLTLVRGKGASPNIVRGFQPRGTFTNPIDAVNLPDSRNVAIAAIRGGAIASVPVGAQIRVYYQSLQTPQSLVETGWNLRSWYTVGLVA</sequence>
<proteinExistence type="predicted"/>
<organism evidence="1 2">
    <name type="scientific">Orbilia blumenaviensis</name>
    <dbReference type="NCBI Taxonomy" id="1796055"/>
    <lineage>
        <taxon>Eukaryota</taxon>
        <taxon>Fungi</taxon>
        <taxon>Dikarya</taxon>
        <taxon>Ascomycota</taxon>
        <taxon>Pezizomycotina</taxon>
        <taxon>Orbiliomycetes</taxon>
        <taxon>Orbiliales</taxon>
        <taxon>Orbiliaceae</taxon>
        <taxon>Orbilia</taxon>
    </lineage>
</organism>
<dbReference type="SUPFAM" id="SSF89372">
    <property type="entry name" value="Fucose-specific lectin"/>
    <property type="match status" value="1"/>
</dbReference>
<dbReference type="Gene3D" id="2.120.10.70">
    <property type="entry name" value="Fucose-specific lectin"/>
    <property type="match status" value="1"/>
</dbReference>
<dbReference type="EMBL" id="JAVHNS010000006">
    <property type="protein sequence ID" value="KAK6352391.1"/>
    <property type="molecule type" value="Genomic_DNA"/>
</dbReference>
<name>A0AAV9UXN7_9PEZI</name>